<name>A0A4P6JQ53_KTERU</name>
<gene>
    <name evidence="6 8" type="primary">pqqB</name>
    <name evidence="8" type="ORF">EPA93_15960</name>
</gene>
<evidence type="ECO:0000313" key="9">
    <source>
        <dbReference type="Proteomes" id="UP000290365"/>
    </source>
</evidence>
<comment type="pathway">
    <text evidence="1 6">Cofactor biosynthesis; pyrroloquinoline quinone biosynthesis.</text>
</comment>
<dbReference type="NCBIfam" id="TIGR02108">
    <property type="entry name" value="PQQ_syn_pqqB"/>
    <property type="match status" value="1"/>
</dbReference>
<evidence type="ECO:0000256" key="3">
    <source>
        <dbReference type="ARBA" id="ARBA00015084"/>
    </source>
</evidence>
<evidence type="ECO:0000313" key="8">
    <source>
        <dbReference type="EMBL" id="QBD77404.1"/>
    </source>
</evidence>
<dbReference type="OrthoDB" id="9800940at2"/>
<comment type="function">
    <text evidence="6">May be involved in the transport of PQQ or its precursor to the periplasm.</text>
</comment>
<keyword evidence="4 6" id="KW-0813">Transport</keyword>
<dbReference type="EMBL" id="CP035758">
    <property type="protein sequence ID" value="QBD77404.1"/>
    <property type="molecule type" value="Genomic_DNA"/>
</dbReference>
<dbReference type="KEGG" id="kbs:EPA93_15960"/>
<evidence type="ECO:0000256" key="5">
    <source>
        <dbReference type="ARBA" id="ARBA00022905"/>
    </source>
</evidence>
<dbReference type="InterPro" id="IPR011842">
    <property type="entry name" value="PQQ_synth_PqqB"/>
</dbReference>
<dbReference type="UniPathway" id="UPA00539"/>
<dbReference type="SUPFAM" id="SSF56281">
    <property type="entry name" value="Metallo-hydrolase/oxidoreductase"/>
    <property type="match status" value="1"/>
</dbReference>
<dbReference type="Proteomes" id="UP000290365">
    <property type="component" value="Chromosome"/>
</dbReference>
<sequence>MLMYVHLLGTAAGGGFPQWNCNCINCHGLRTGKICARARTQSCVAISGDGCHWFLLNVSPDIREQIASFPALQPPLHARRGTAITGILLTDADLDHSLGLLLLREGTPLHVYATSSIRQTLTSGLNLAPTLQAYSGLCWHEPSCSLAPLLCPDGSATGLLYEAFPVSGHPPRFRERALQQPGDRVGYRFTDEQNGKTLLFLPGLSSFEDIPHHYLYDSHALLLDGTFWSEYEMEEQQVGNTSATQMGHLPVGGPFGSLARLATLPIDHKIYMHINNTNPMLLEDSPEYASVRSAQAEVGWDGLELLL</sequence>
<evidence type="ECO:0000256" key="2">
    <source>
        <dbReference type="ARBA" id="ARBA00008481"/>
    </source>
</evidence>
<dbReference type="HAMAP" id="MF_00653">
    <property type="entry name" value="PQQ_syn_PqqB"/>
    <property type="match status" value="1"/>
</dbReference>
<proteinExistence type="inferred from homology"/>
<dbReference type="AlphaFoldDB" id="A0A4P6JQ53"/>
<dbReference type="GO" id="GO:0018189">
    <property type="term" value="P:pyrroloquinoline quinone biosynthetic process"/>
    <property type="evidence" value="ECO:0007669"/>
    <property type="project" value="UniProtKB-UniRule"/>
</dbReference>
<evidence type="ECO:0000256" key="6">
    <source>
        <dbReference type="HAMAP-Rule" id="MF_00653"/>
    </source>
</evidence>
<accession>A0A4P6JQ53</accession>
<dbReference type="InterPro" id="IPR001279">
    <property type="entry name" value="Metallo-B-lactamas"/>
</dbReference>
<dbReference type="Gene3D" id="3.60.15.10">
    <property type="entry name" value="Ribonuclease Z/Hydroxyacylglutathione hydrolase-like"/>
    <property type="match status" value="1"/>
</dbReference>
<keyword evidence="5 6" id="KW-0884">PQQ biosynthesis</keyword>
<evidence type="ECO:0000259" key="7">
    <source>
        <dbReference type="Pfam" id="PF12706"/>
    </source>
</evidence>
<reference evidence="8 9" key="1">
    <citation type="submission" date="2019-01" db="EMBL/GenBank/DDBJ databases">
        <title>Ktedonosporobacter rubrisoli SCAWS-G2.</title>
        <authorList>
            <person name="Huang Y."/>
            <person name="Yan B."/>
        </authorList>
    </citation>
    <scope>NUCLEOTIDE SEQUENCE [LARGE SCALE GENOMIC DNA]</scope>
    <source>
        <strain evidence="8 9">SCAWS-G2</strain>
    </source>
</reference>
<feature type="domain" description="Metallo-beta-lactamase" evidence="7">
    <location>
        <begin position="52"/>
        <end position="274"/>
    </location>
</feature>
<organism evidence="8 9">
    <name type="scientific">Ktedonosporobacter rubrisoli</name>
    <dbReference type="NCBI Taxonomy" id="2509675"/>
    <lineage>
        <taxon>Bacteria</taxon>
        <taxon>Bacillati</taxon>
        <taxon>Chloroflexota</taxon>
        <taxon>Ktedonobacteria</taxon>
        <taxon>Ktedonobacterales</taxon>
        <taxon>Ktedonosporobacteraceae</taxon>
        <taxon>Ktedonosporobacter</taxon>
    </lineage>
</organism>
<protein>
    <recommendedName>
        <fullName evidence="3 6">Coenzyme PQQ synthesis protein B</fullName>
    </recommendedName>
    <alternativeName>
        <fullName evidence="6">Pyrroloquinoline quinone biosynthesis protein B</fullName>
    </alternativeName>
</protein>
<evidence type="ECO:0000256" key="4">
    <source>
        <dbReference type="ARBA" id="ARBA00022448"/>
    </source>
</evidence>
<dbReference type="InterPro" id="IPR036866">
    <property type="entry name" value="RibonucZ/Hydroxyglut_hydro"/>
</dbReference>
<evidence type="ECO:0000256" key="1">
    <source>
        <dbReference type="ARBA" id="ARBA00004886"/>
    </source>
</evidence>
<dbReference type="Pfam" id="PF12706">
    <property type="entry name" value="Lactamase_B_2"/>
    <property type="match status" value="1"/>
</dbReference>
<comment type="similarity">
    <text evidence="2 6">Belongs to the PqqB family.</text>
</comment>
<keyword evidence="9" id="KW-1185">Reference proteome</keyword>